<dbReference type="InterPro" id="IPR012677">
    <property type="entry name" value="Nucleotide-bd_a/b_plait_sf"/>
</dbReference>
<feature type="compositionally biased region" description="Basic residues" evidence="3">
    <location>
        <begin position="76"/>
        <end position="92"/>
    </location>
</feature>
<dbReference type="PANTHER" id="PTHR48025:SF1">
    <property type="entry name" value="RRM DOMAIN-CONTAINING PROTEIN"/>
    <property type="match status" value="1"/>
</dbReference>
<dbReference type="Proteomes" id="UP001652621">
    <property type="component" value="Unplaced"/>
</dbReference>
<feature type="compositionally biased region" description="Polar residues" evidence="3">
    <location>
        <begin position="97"/>
        <end position="106"/>
    </location>
</feature>
<name>A0ABM3UY81_MUSDO</name>
<feature type="compositionally biased region" description="Basic and acidic residues" evidence="3">
    <location>
        <begin position="438"/>
        <end position="459"/>
    </location>
</feature>
<proteinExistence type="predicted"/>
<feature type="compositionally biased region" description="Basic residues" evidence="3">
    <location>
        <begin position="460"/>
        <end position="469"/>
    </location>
</feature>
<organism evidence="5 6">
    <name type="scientific">Musca domestica</name>
    <name type="common">House fly</name>
    <dbReference type="NCBI Taxonomy" id="7370"/>
    <lineage>
        <taxon>Eukaryota</taxon>
        <taxon>Metazoa</taxon>
        <taxon>Ecdysozoa</taxon>
        <taxon>Arthropoda</taxon>
        <taxon>Hexapoda</taxon>
        <taxon>Insecta</taxon>
        <taxon>Pterygota</taxon>
        <taxon>Neoptera</taxon>
        <taxon>Endopterygota</taxon>
        <taxon>Diptera</taxon>
        <taxon>Brachycera</taxon>
        <taxon>Muscomorpha</taxon>
        <taxon>Muscoidea</taxon>
        <taxon>Muscidae</taxon>
        <taxon>Musca</taxon>
    </lineage>
</organism>
<reference evidence="6" key="1">
    <citation type="submission" date="2025-08" db="UniProtKB">
        <authorList>
            <consortium name="RefSeq"/>
        </authorList>
    </citation>
    <scope>IDENTIFICATION</scope>
    <source>
        <strain evidence="6">Aabys</strain>
        <tissue evidence="6">Whole body</tissue>
    </source>
</reference>
<evidence type="ECO:0000313" key="6">
    <source>
        <dbReference type="RefSeq" id="XP_058978495.1"/>
    </source>
</evidence>
<feature type="compositionally biased region" description="Basic residues" evidence="3">
    <location>
        <begin position="140"/>
        <end position="150"/>
    </location>
</feature>
<feature type="compositionally biased region" description="Basic and acidic residues" evidence="3">
    <location>
        <begin position="39"/>
        <end position="59"/>
    </location>
</feature>
<keyword evidence="1 2" id="KW-0694">RNA-binding</keyword>
<feature type="compositionally biased region" description="Basic and acidic residues" evidence="3">
    <location>
        <begin position="175"/>
        <end position="186"/>
    </location>
</feature>
<feature type="compositionally biased region" description="Basic and acidic residues" evidence="3">
    <location>
        <begin position="107"/>
        <end position="117"/>
    </location>
</feature>
<keyword evidence="5" id="KW-1185">Reference proteome</keyword>
<dbReference type="SMART" id="SM00360">
    <property type="entry name" value="RRM"/>
    <property type="match status" value="2"/>
</dbReference>
<evidence type="ECO:0000313" key="5">
    <source>
        <dbReference type="Proteomes" id="UP001652621"/>
    </source>
</evidence>
<feature type="compositionally biased region" description="Basic and acidic residues" evidence="3">
    <location>
        <begin position="194"/>
        <end position="210"/>
    </location>
</feature>
<gene>
    <name evidence="6" type="primary">LOC131802342</name>
</gene>
<feature type="compositionally biased region" description="Basic and acidic residues" evidence="3">
    <location>
        <begin position="396"/>
        <end position="431"/>
    </location>
</feature>
<feature type="region of interest" description="Disordered" evidence="3">
    <location>
        <begin position="396"/>
        <end position="487"/>
    </location>
</feature>
<dbReference type="InterPro" id="IPR050502">
    <property type="entry name" value="Euk_RNA-bind_prot"/>
</dbReference>
<dbReference type="PANTHER" id="PTHR48025">
    <property type="entry name" value="OS02G0815200 PROTEIN"/>
    <property type="match status" value="1"/>
</dbReference>
<dbReference type="InterPro" id="IPR000504">
    <property type="entry name" value="RRM_dom"/>
</dbReference>
<dbReference type="RefSeq" id="XP_058978495.1">
    <property type="nucleotide sequence ID" value="XM_059122512.1"/>
</dbReference>
<dbReference type="CDD" id="cd12394">
    <property type="entry name" value="RRM1_RBM34"/>
    <property type="match status" value="1"/>
</dbReference>
<feature type="compositionally biased region" description="Basic and acidic residues" evidence="3">
    <location>
        <begin position="151"/>
        <end position="166"/>
    </location>
</feature>
<evidence type="ECO:0000256" key="1">
    <source>
        <dbReference type="ARBA" id="ARBA00022884"/>
    </source>
</evidence>
<evidence type="ECO:0000259" key="4">
    <source>
        <dbReference type="PROSITE" id="PS50102"/>
    </source>
</evidence>
<protein>
    <submittedName>
        <fullName evidence="6">RNA-binding protein 34-like</fullName>
    </submittedName>
</protein>
<dbReference type="PROSITE" id="PS50102">
    <property type="entry name" value="RRM"/>
    <property type="match status" value="2"/>
</dbReference>
<feature type="domain" description="RRM" evidence="4">
    <location>
        <begin position="316"/>
        <end position="392"/>
    </location>
</feature>
<evidence type="ECO:0000256" key="2">
    <source>
        <dbReference type="PROSITE-ProRule" id="PRU00176"/>
    </source>
</evidence>
<dbReference type="SUPFAM" id="SSF54928">
    <property type="entry name" value="RNA-binding domain, RBD"/>
    <property type="match status" value="2"/>
</dbReference>
<feature type="region of interest" description="Disordered" evidence="3">
    <location>
        <begin position="1"/>
        <end position="210"/>
    </location>
</feature>
<accession>A0ABM3UY81</accession>
<dbReference type="GeneID" id="131802342"/>
<dbReference type="InterPro" id="IPR035979">
    <property type="entry name" value="RBD_domain_sf"/>
</dbReference>
<feature type="domain" description="RRM" evidence="4">
    <location>
        <begin position="215"/>
        <end position="301"/>
    </location>
</feature>
<dbReference type="Gene3D" id="3.30.70.330">
    <property type="match status" value="2"/>
</dbReference>
<evidence type="ECO:0000256" key="3">
    <source>
        <dbReference type="SAM" id="MobiDB-lite"/>
    </source>
</evidence>
<sequence length="487" mass="54641">MNKNKKSALKSKPVEDEVSETQAVEKVEKKNKAGKKKNKEAVEKKNKKEKIVHAVEKETSAATTTTNLSEAELKKIEKKKAKKLAQKLKKAERKASGKTNEATTQDTKQEGQQDKLSKKAKKRKLESTETSETAEEGQNKKKKNKKNKLKKANEEQTEGEQKKSEPSPKAGGTKDTSEVSERVLLKKEKKLKKRQELKAQKLAEKKPRDPAQEDATVFVGNLPVTTKRVQLIKLFKKYGPVNSIRMRTAAGQILYKHKMRKASGALNAYVVLQSKTAAEKALELNGTEFKGMHLRVTKSSLKHSASAQESKEEAKRTIFVGNLKYTATEESLRETFSSCGEIEYVRCIRDGTKGCKGVAYVRFKTADAVGLALELNQTLLDDRPINVERYSVKKLGAKEQRDAQAAKEKQNQNPKNKGDKSKKFNKSKDSKPQQNKSQGDEGKKSKKSEFRGVKVEALKKKNKQKKKKPSQAMDIAKKIAPRTKSEE</sequence>
<dbReference type="Pfam" id="PF00076">
    <property type="entry name" value="RRM_1"/>
    <property type="match status" value="2"/>
</dbReference>